<dbReference type="PIRSF" id="PIRSF006324">
    <property type="entry name" value="LeuE"/>
    <property type="match status" value="1"/>
</dbReference>
<dbReference type="HOGENOM" id="CLU_079569_3_2_10"/>
<feature type="transmembrane region" description="Helical" evidence="6">
    <location>
        <begin position="150"/>
        <end position="173"/>
    </location>
</feature>
<dbReference type="eggNOG" id="COG1280">
    <property type="taxonomic scope" value="Bacteria"/>
</dbReference>
<dbReference type="STRING" id="313595.P700755_003118"/>
<dbReference type="Pfam" id="PF01810">
    <property type="entry name" value="LysE"/>
    <property type="match status" value="1"/>
</dbReference>
<dbReference type="AlphaFoldDB" id="K4IIX6"/>
<evidence type="ECO:0000256" key="2">
    <source>
        <dbReference type="ARBA" id="ARBA00022475"/>
    </source>
</evidence>
<accession>K4IIX6</accession>
<dbReference type="InterPro" id="IPR001123">
    <property type="entry name" value="LeuE-type"/>
</dbReference>
<dbReference type="KEGG" id="ptq:P700755_003118"/>
<reference evidence="7" key="1">
    <citation type="submission" date="2006-03" db="EMBL/GenBank/DDBJ databases">
        <authorList>
            <person name="Bowman J."/>
            <person name="Ferriera S."/>
            <person name="Johnson J."/>
            <person name="Kravitz S."/>
            <person name="Halpern A."/>
            <person name="Remington K."/>
            <person name="Beeson K."/>
            <person name="Tran B."/>
            <person name="Rogers Y.-H."/>
            <person name="Friedman R."/>
            <person name="Venter J.C."/>
        </authorList>
    </citation>
    <scope>NUCLEOTIDE SEQUENCE [LARGE SCALE GENOMIC DNA]</scope>
    <source>
        <strain evidence="7">ATCC 700755</strain>
    </source>
</reference>
<evidence type="ECO:0000256" key="5">
    <source>
        <dbReference type="ARBA" id="ARBA00023136"/>
    </source>
</evidence>
<keyword evidence="4 6" id="KW-1133">Transmembrane helix</keyword>
<keyword evidence="2" id="KW-1003">Cell membrane</keyword>
<feature type="transmembrane region" description="Helical" evidence="6">
    <location>
        <begin position="185"/>
        <end position="205"/>
    </location>
</feature>
<comment type="subcellular location">
    <subcellularLocation>
        <location evidence="1">Cell membrane</location>
        <topology evidence="1">Multi-pass membrane protein</topology>
    </subcellularLocation>
</comment>
<organism evidence="7 8">
    <name type="scientific">Psychroflexus torquis (strain ATCC 700755 / CIP 106069 / ACAM 623)</name>
    <dbReference type="NCBI Taxonomy" id="313595"/>
    <lineage>
        <taxon>Bacteria</taxon>
        <taxon>Pseudomonadati</taxon>
        <taxon>Bacteroidota</taxon>
        <taxon>Flavobacteriia</taxon>
        <taxon>Flavobacteriales</taxon>
        <taxon>Flavobacteriaceae</taxon>
        <taxon>Psychroflexus</taxon>
    </lineage>
</organism>
<feature type="transmembrane region" description="Helical" evidence="6">
    <location>
        <begin position="39"/>
        <end position="64"/>
    </location>
</feature>
<keyword evidence="3 6" id="KW-0812">Transmembrane</keyword>
<dbReference type="PANTHER" id="PTHR30086">
    <property type="entry name" value="ARGININE EXPORTER PROTEIN ARGO"/>
    <property type="match status" value="1"/>
</dbReference>
<dbReference type="GO" id="GO:0015171">
    <property type="term" value="F:amino acid transmembrane transporter activity"/>
    <property type="evidence" value="ECO:0007669"/>
    <property type="project" value="TreeGrafter"/>
</dbReference>
<evidence type="ECO:0000256" key="3">
    <source>
        <dbReference type="ARBA" id="ARBA00022692"/>
    </source>
</evidence>
<evidence type="ECO:0000256" key="1">
    <source>
        <dbReference type="ARBA" id="ARBA00004651"/>
    </source>
</evidence>
<dbReference type="EMBL" id="CP003879">
    <property type="protein sequence ID" value="AFU69788.1"/>
    <property type="molecule type" value="Genomic_DNA"/>
</dbReference>
<feature type="transmembrane region" description="Helical" evidence="6">
    <location>
        <begin position="112"/>
        <end position="138"/>
    </location>
</feature>
<reference evidence="7" key="2">
    <citation type="submission" date="2012-09" db="EMBL/GenBank/DDBJ databases">
        <title>The complete sequence of Psychroflexus torquis an extreme psychrophile from sea-ice that is stimulated by light.</title>
        <authorList>
            <person name="Feng S."/>
            <person name="Powell S.M."/>
            <person name="Bowman J.P."/>
        </authorList>
    </citation>
    <scope>NUCLEOTIDE SEQUENCE [LARGE SCALE GENOMIC DNA]</scope>
    <source>
        <strain evidence="7">ATCC 700755</strain>
    </source>
</reference>
<dbReference type="GO" id="GO:0005886">
    <property type="term" value="C:plasma membrane"/>
    <property type="evidence" value="ECO:0007669"/>
    <property type="project" value="UniProtKB-SubCell"/>
</dbReference>
<keyword evidence="5 6" id="KW-0472">Membrane</keyword>
<dbReference type="OrthoDB" id="9784202at2"/>
<evidence type="ECO:0000313" key="7">
    <source>
        <dbReference type="EMBL" id="AFU69788.1"/>
    </source>
</evidence>
<evidence type="ECO:0000256" key="4">
    <source>
        <dbReference type="ARBA" id="ARBA00022989"/>
    </source>
</evidence>
<dbReference type="Proteomes" id="UP000008514">
    <property type="component" value="Chromosome"/>
</dbReference>
<keyword evidence="8" id="KW-1185">Reference proteome</keyword>
<protein>
    <submittedName>
        <fullName evidence="7">Amino acid efflux protein RhtB-like protein</fullName>
    </submittedName>
</protein>
<name>K4IIX6_PSYTT</name>
<sequence>MLEQILPFLIASIFLTLSPGPDIIYVLSQSLVGGYRRGLIIAAGLVTGIIVHTSLVAFGVSLVIKNSETLFWGIKIAGALYLFYLAYKVYISSRGEGFSSSEETKISKSSSSYYKTGLVMNMLNPKVTIFFLAFFPGFLWDTNSNLVLQFYILGGLFMLQAFLIFSVVSVLAGKVSTVLFQKSSHFSFLKWFQILTFIAIAILILL</sequence>
<evidence type="ECO:0000256" key="6">
    <source>
        <dbReference type="SAM" id="Phobius"/>
    </source>
</evidence>
<dbReference type="PANTHER" id="PTHR30086:SF20">
    <property type="entry name" value="ARGININE EXPORTER PROTEIN ARGO-RELATED"/>
    <property type="match status" value="1"/>
</dbReference>
<feature type="transmembrane region" description="Helical" evidence="6">
    <location>
        <begin position="70"/>
        <end position="91"/>
    </location>
</feature>
<gene>
    <name evidence="7" type="ordered locus">P700755_003118</name>
</gene>
<feature type="transmembrane region" description="Helical" evidence="6">
    <location>
        <begin position="6"/>
        <end position="27"/>
    </location>
</feature>
<dbReference type="RefSeq" id="WP_015025339.1">
    <property type="nucleotide sequence ID" value="NC_018721.1"/>
</dbReference>
<evidence type="ECO:0000313" key="8">
    <source>
        <dbReference type="Proteomes" id="UP000008514"/>
    </source>
</evidence>
<proteinExistence type="predicted"/>